<dbReference type="GO" id="GO:0005634">
    <property type="term" value="C:nucleus"/>
    <property type="evidence" value="ECO:0007669"/>
    <property type="project" value="UniProtKB-SubCell"/>
</dbReference>
<evidence type="ECO:0000313" key="7">
    <source>
        <dbReference type="Proteomes" id="UP000594260"/>
    </source>
</evidence>
<dbReference type="AlphaFoldDB" id="A0A7M7K5N8"/>
<dbReference type="KEGG" id="vde:111249017"/>
<dbReference type="Pfam" id="PF05997">
    <property type="entry name" value="Nop52"/>
    <property type="match status" value="1"/>
</dbReference>
<feature type="compositionally biased region" description="Polar residues" evidence="5">
    <location>
        <begin position="512"/>
        <end position="523"/>
    </location>
</feature>
<feature type="compositionally biased region" description="Polar residues" evidence="5">
    <location>
        <begin position="489"/>
        <end position="499"/>
    </location>
</feature>
<evidence type="ECO:0000256" key="4">
    <source>
        <dbReference type="ARBA" id="ARBA00023242"/>
    </source>
</evidence>
<dbReference type="InterPro" id="IPR010301">
    <property type="entry name" value="RRP1"/>
</dbReference>
<dbReference type="GO" id="GO:0006364">
    <property type="term" value="P:rRNA processing"/>
    <property type="evidence" value="ECO:0007669"/>
    <property type="project" value="UniProtKB-KW"/>
</dbReference>
<keyword evidence="7" id="KW-1185">Reference proteome</keyword>
<proteinExistence type="inferred from homology"/>
<sequence>MSSEEIYFAQHLASNDLRVRTKALNRLRKWMLLRSQKEEAEFSFDGMMKLWKGLFYCMWMADKPLVQQELADNIGSLIHAFAKPSQSYHFIGTFFKTMRRNHDHIDKFRIDKFLMLTRRFFRASLQFLKARDWECKHVQKYLSTLRESVLSPKQDSREAALGFRLHFLDIFLEELARAGNGQLPRKRAHNFLEPFYEVLTYCKSPTLVEGVRDKVFLELVKLHAGALQEEPDEDEEINGRNFIDDEAEEYNGFVDEEDELENENGDIAEQQIKEIEAKGKSRNFGCSSQADGDDTAESDEIELNLLPVDFDMSAVKASLLEFSRVEGIRAINRKAIESIVKKIIDLENGVNPFAVQSEDSGSDIELTEEELKMAEKRLCLLQKQCAEEAENCLIPERDQLNDKDDEDFEMEGGEEDLQEFEKAFVDDNSVPENRKPANGKARKKSKKVRVSAGDHLLDSDDEHISEIEKEIHDMDFHEAQKSRKRKVSNLESEIKPNSSKCHRRKARKKNHTANFKNKASNLKQKPFSKKLLR</sequence>
<dbReference type="PANTHER" id="PTHR13026">
    <property type="entry name" value="NNP-1 PROTEIN NOVEL NUCLEAR PROTEIN 1 NOP52"/>
    <property type="match status" value="1"/>
</dbReference>
<dbReference type="PANTHER" id="PTHR13026:SF0">
    <property type="entry name" value="RIBOSOMAL RNA PROCESSING 1B"/>
    <property type="match status" value="1"/>
</dbReference>
<comment type="similarity">
    <text evidence="2">Belongs to the RRP1 family.</text>
</comment>
<feature type="compositionally biased region" description="Basic residues" evidence="5">
    <location>
        <begin position="440"/>
        <end position="449"/>
    </location>
</feature>
<dbReference type="OrthoDB" id="6506935at2759"/>
<dbReference type="InParanoid" id="A0A7M7K5N8"/>
<evidence type="ECO:0000256" key="2">
    <source>
        <dbReference type="ARBA" id="ARBA00006374"/>
    </source>
</evidence>
<dbReference type="GO" id="GO:0030688">
    <property type="term" value="C:preribosome, small subunit precursor"/>
    <property type="evidence" value="ECO:0007669"/>
    <property type="project" value="InterPro"/>
</dbReference>
<dbReference type="EnsemblMetazoa" id="XM_022802269">
    <property type="protein sequence ID" value="XP_022658004"/>
    <property type="gene ID" value="LOC111249017"/>
</dbReference>
<name>A0A7M7K5N8_VARDE</name>
<evidence type="ECO:0000256" key="1">
    <source>
        <dbReference type="ARBA" id="ARBA00004123"/>
    </source>
</evidence>
<reference evidence="6" key="1">
    <citation type="submission" date="2021-01" db="UniProtKB">
        <authorList>
            <consortium name="EnsemblMetazoa"/>
        </authorList>
    </citation>
    <scope>IDENTIFICATION</scope>
</reference>
<protein>
    <submittedName>
        <fullName evidence="6">Uncharacterized protein</fullName>
    </submittedName>
</protein>
<dbReference type="Proteomes" id="UP000594260">
    <property type="component" value="Unplaced"/>
</dbReference>
<dbReference type="RefSeq" id="XP_022658004.1">
    <property type="nucleotide sequence ID" value="XM_022802269.1"/>
</dbReference>
<feature type="compositionally biased region" description="Basic and acidic residues" evidence="5">
    <location>
        <begin position="455"/>
        <end position="481"/>
    </location>
</feature>
<accession>A0A7M7K5N8</accession>
<organism evidence="6 7">
    <name type="scientific">Varroa destructor</name>
    <name type="common">Honeybee mite</name>
    <dbReference type="NCBI Taxonomy" id="109461"/>
    <lineage>
        <taxon>Eukaryota</taxon>
        <taxon>Metazoa</taxon>
        <taxon>Ecdysozoa</taxon>
        <taxon>Arthropoda</taxon>
        <taxon>Chelicerata</taxon>
        <taxon>Arachnida</taxon>
        <taxon>Acari</taxon>
        <taxon>Parasitiformes</taxon>
        <taxon>Mesostigmata</taxon>
        <taxon>Gamasina</taxon>
        <taxon>Dermanyssoidea</taxon>
        <taxon>Varroidae</taxon>
        <taxon>Varroa</taxon>
    </lineage>
</organism>
<evidence type="ECO:0000256" key="3">
    <source>
        <dbReference type="ARBA" id="ARBA00022552"/>
    </source>
</evidence>
<evidence type="ECO:0000313" key="6">
    <source>
        <dbReference type="EnsemblMetazoa" id="XP_022658004"/>
    </source>
</evidence>
<feature type="compositionally biased region" description="Basic residues" evidence="5">
    <location>
        <begin position="500"/>
        <end position="511"/>
    </location>
</feature>
<dbReference type="GeneID" id="111249017"/>
<dbReference type="CTD" id="44391"/>
<dbReference type="OMA" id="EREHIYI"/>
<comment type="subcellular location">
    <subcellularLocation>
        <location evidence="1">Nucleus</location>
    </subcellularLocation>
</comment>
<keyword evidence="3" id="KW-0698">rRNA processing</keyword>
<feature type="region of interest" description="Disordered" evidence="5">
    <location>
        <begin position="425"/>
        <end position="533"/>
    </location>
</feature>
<evidence type="ECO:0000256" key="5">
    <source>
        <dbReference type="SAM" id="MobiDB-lite"/>
    </source>
</evidence>
<keyword evidence="4" id="KW-0539">Nucleus</keyword>